<dbReference type="Pfam" id="PF02518">
    <property type="entry name" value="HATPase_c"/>
    <property type="match status" value="1"/>
</dbReference>
<evidence type="ECO:0000313" key="9">
    <source>
        <dbReference type="EMBL" id="MDT3405608.1"/>
    </source>
</evidence>
<evidence type="ECO:0000259" key="8">
    <source>
        <dbReference type="PROSITE" id="PS50109"/>
    </source>
</evidence>
<name>A0ABU3H0R4_9SPHI</name>
<dbReference type="InterPro" id="IPR011990">
    <property type="entry name" value="TPR-like_helical_dom_sf"/>
</dbReference>
<dbReference type="SUPFAM" id="SSF47384">
    <property type="entry name" value="Homodimeric domain of signal transducing histidine kinase"/>
    <property type="match status" value="1"/>
</dbReference>
<keyword evidence="10" id="KW-1185">Reference proteome</keyword>
<evidence type="ECO:0000256" key="6">
    <source>
        <dbReference type="ARBA" id="ARBA00023012"/>
    </source>
</evidence>
<feature type="transmembrane region" description="Helical" evidence="7">
    <location>
        <begin position="395"/>
        <end position="415"/>
    </location>
</feature>
<dbReference type="Gene3D" id="1.10.287.130">
    <property type="match status" value="1"/>
</dbReference>
<proteinExistence type="predicted"/>
<dbReference type="Gene3D" id="3.30.565.10">
    <property type="entry name" value="Histidine kinase-like ATPase, C-terminal domain"/>
    <property type="match status" value="1"/>
</dbReference>
<dbReference type="InterPro" id="IPR003661">
    <property type="entry name" value="HisK_dim/P_dom"/>
</dbReference>
<sequence length="671" mass="76821">MKFLFSLRPGFVVLTLSVIFFISCRQTPQGADADIQDQLRLAENLPGTVNRDSVLKLIKGLKPKIKNEDPVIADYYCLLSQVEDDNNLKCKYADSALAFFSTQQRRKEFPNHYYKALLCRGEISVYLKQYTTALKYFYQARQTLNNGNCKDGFLSVRMASIYYNQKNYKAAAKLWAENYNLIKSCVANYPFQKQFYTLQSVLNSAGVSYQRAGIYDSARYYYIKDVELINEAQKRGIDVNSASTVLYDNLGGLNLTQHHIDSARKYLLKSISYTQNEQDGIKIPPYLKLADLYTQTGEYPNAKAAFNQSRLRLERFADQNLDLEVLWNKLYAKFLFKQGLVLQAYRYQETYIRLKDSLDNVSMSLNRLDIKRELNSFGQQRAVTKLENDNQIKRVFLAGSMIIALLALIIIFLVYRNLKRSRKLHQSSLTQNQQLAQALAELEHANQNYIRIMRVMAHDLRNPIWGMTGLAAVLLDEEEVSEENRHLLQLIESTGITTMEMINELLKSGLANENEVLETESVDLRKLVYDSVELLQFKAKEKNQLIIFESADPNIMGRVNHEKIWRVLNNLIVNAIKFSRPNAEIKVGIKHDDSHIIIFVADNGIGISEKDKDSVFEMFTPAKRVGTGGEQPFGLGLSISKSIIEKHNGKIWFESTPGLGTTFYIQLPYSG</sequence>
<evidence type="ECO:0000256" key="7">
    <source>
        <dbReference type="SAM" id="Phobius"/>
    </source>
</evidence>
<dbReference type="InterPro" id="IPR036890">
    <property type="entry name" value="HATPase_C_sf"/>
</dbReference>
<keyword evidence="7" id="KW-0812">Transmembrane</keyword>
<keyword evidence="4" id="KW-0808">Transferase</keyword>
<dbReference type="SMART" id="SM00387">
    <property type="entry name" value="HATPase_c"/>
    <property type="match status" value="1"/>
</dbReference>
<evidence type="ECO:0000313" key="10">
    <source>
        <dbReference type="Proteomes" id="UP001258315"/>
    </source>
</evidence>
<dbReference type="InterPro" id="IPR050736">
    <property type="entry name" value="Sensor_HK_Regulatory"/>
</dbReference>
<dbReference type="InterPro" id="IPR004358">
    <property type="entry name" value="Sig_transdc_His_kin-like_C"/>
</dbReference>
<accession>A0ABU3H0R4</accession>
<evidence type="ECO:0000256" key="2">
    <source>
        <dbReference type="ARBA" id="ARBA00012438"/>
    </source>
</evidence>
<dbReference type="PRINTS" id="PR00344">
    <property type="entry name" value="BCTRLSENSOR"/>
</dbReference>
<keyword evidence="3" id="KW-0597">Phosphoprotein</keyword>
<keyword evidence="7" id="KW-0472">Membrane</keyword>
<keyword evidence="7" id="KW-1133">Transmembrane helix</keyword>
<dbReference type="CDD" id="cd00082">
    <property type="entry name" value="HisKA"/>
    <property type="match status" value="1"/>
</dbReference>
<keyword evidence="6" id="KW-0902">Two-component regulatory system</keyword>
<dbReference type="SUPFAM" id="SSF48452">
    <property type="entry name" value="TPR-like"/>
    <property type="match status" value="1"/>
</dbReference>
<dbReference type="PANTHER" id="PTHR43711">
    <property type="entry name" value="TWO-COMPONENT HISTIDINE KINASE"/>
    <property type="match status" value="1"/>
</dbReference>
<reference evidence="10" key="1">
    <citation type="submission" date="2023-07" db="EMBL/GenBank/DDBJ databases">
        <title>Functional and genomic diversity of the sorghum phyllosphere microbiome.</title>
        <authorList>
            <person name="Shade A."/>
        </authorList>
    </citation>
    <scope>NUCLEOTIDE SEQUENCE [LARGE SCALE GENOMIC DNA]</scope>
    <source>
        <strain evidence="10">SORGH_AS_0422</strain>
    </source>
</reference>
<dbReference type="Gene3D" id="1.25.40.10">
    <property type="entry name" value="Tetratricopeptide repeat domain"/>
    <property type="match status" value="1"/>
</dbReference>
<dbReference type="InterPro" id="IPR005467">
    <property type="entry name" value="His_kinase_dom"/>
</dbReference>
<protein>
    <recommendedName>
        <fullName evidence="2">histidine kinase</fullName>
        <ecNumber evidence="2">2.7.13.3</ecNumber>
    </recommendedName>
</protein>
<dbReference type="PROSITE" id="PS50109">
    <property type="entry name" value="HIS_KIN"/>
    <property type="match status" value="1"/>
</dbReference>
<comment type="caution">
    <text evidence="9">The sequence shown here is derived from an EMBL/GenBank/DDBJ whole genome shotgun (WGS) entry which is preliminary data.</text>
</comment>
<evidence type="ECO:0000256" key="5">
    <source>
        <dbReference type="ARBA" id="ARBA00022777"/>
    </source>
</evidence>
<dbReference type="SMART" id="SM00388">
    <property type="entry name" value="HisKA"/>
    <property type="match status" value="1"/>
</dbReference>
<comment type="catalytic activity">
    <reaction evidence="1">
        <text>ATP + protein L-histidine = ADP + protein N-phospho-L-histidine.</text>
        <dbReference type="EC" id="2.7.13.3"/>
    </reaction>
</comment>
<evidence type="ECO:0000256" key="1">
    <source>
        <dbReference type="ARBA" id="ARBA00000085"/>
    </source>
</evidence>
<dbReference type="PANTHER" id="PTHR43711:SF1">
    <property type="entry name" value="HISTIDINE KINASE 1"/>
    <property type="match status" value="1"/>
</dbReference>
<dbReference type="Proteomes" id="UP001258315">
    <property type="component" value="Unassembled WGS sequence"/>
</dbReference>
<dbReference type="InterPro" id="IPR003594">
    <property type="entry name" value="HATPase_dom"/>
</dbReference>
<dbReference type="InterPro" id="IPR036097">
    <property type="entry name" value="HisK_dim/P_sf"/>
</dbReference>
<organism evidence="9 10">
    <name type="scientific">Mucilaginibacter terrae</name>
    <dbReference type="NCBI Taxonomy" id="1955052"/>
    <lineage>
        <taxon>Bacteria</taxon>
        <taxon>Pseudomonadati</taxon>
        <taxon>Bacteroidota</taxon>
        <taxon>Sphingobacteriia</taxon>
        <taxon>Sphingobacteriales</taxon>
        <taxon>Sphingobacteriaceae</taxon>
        <taxon>Mucilaginibacter</taxon>
    </lineage>
</organism>
<feature type="domain" description="Histidine kinase" evidence="8">
    <location>
        <begin position="455"/>
        <end position="671"/>
    </location>
</feature>
<dbReference type="CDD" id="cd00075">
    <property type="entry name" value="HATPase"/>
    <property type="match status" value="1"/>
</dbReference>
<dbReference type="Pfam" id="PF00512">
    <property type="entry name" value="HisKA"/>
    <property type="match status" value="1"/>
</dbReference>
<dbReference type="EMBL" id="JAVLVU010000001">
    <property type="protein sequence ID" value="MDT3405608.1"/>
    <property type="molecule type" value="Genomic_DNA"/>
</dbReference>
<dbReference type="EC" id="2.7.13.3" evidence="2"/>
<dbReference type="GO" id="GO:0016301">
    <property type="term" value="F:kinase activity"/>
    <property type="evidence" value="ECO:0007669"/>
    <property type="project" value="UniProtKB-KW"/>
</dbReference>
<evidence type="ECO:0000256" key="4">
    <source>
        <dbReference type="ARBA" id="ARBA00022679"/>
    </source>
</evidence>
<keyword evidence="5 9" id="KW-0418">Kinase</keyword>
<evidence type="ECO:0000256" key="3">
    <source>
        <dbReference type="ARBA" id="ARBA00022553"/>
    </source>
</evidence>
<dbReference type="PROSITE" id="PS51257">
    <property type="entry name" value="PROKAR_LIPOPROTEIN"/>
    <property type="match status" value="1"/>
</dbReference>
<gene>
    <name evidence="9" type="ORF">QE417_004680</name>
</gene>
<dbReference type="SUPFAM" id="SSF55874">
    <property type="entry name" value="ATPase domain of HSP90 chaperone/DNA topoisomerase II/histidine kinase"/>
    <property type="match status" value="1"/>
</dbReference>